<accession>A0A9N8J1L4</accession>
<evidence type="ECO:0000313" key="1">
    <source>
        <dbReference type="EMBL" id="CAC9974575.1"/>
    </source>
</evidence>
<gene>
    <name evidence="1" type="ORF">FLAPXU55_02272</name>
</gene>
<proteinExistence type="predicted"/>
<dbReference type="Pfam" id="PF14107">
    <property type="entry name" value="DUF4280"/>
    <property type="match status" value="1"/>
</dbReference>
<evidence type="ECO:0000313" key="2">
    <source>
        <dbReference type="Proteomes" id="UP000533639"/>
    </source>
</evidence>
<dbReference type="EMBL" id="CAIJDE010000043">
    <property type="protein sequence ID" value="CAC9974575.1"/>
    <property type="molecule type" value="Genomic_DNA"/>
</dbReference>
<dbReference type="InterPro" id="IPR025460">
    <property type="entry name" value="DUF4280"/>
</dbReference>
<organism evidence="1 2">
    <name type="scientific">Flavobacterium panici</name>
    <dbReference type="NCBI Taxonomy" id="2654843"/>
    <lineage>
        <taxon>Bacteria</taxon>
        <taxon>Pseudomonadati</taxon>
        <taxon>Bacteroidota</taxon>
        <taxon>Flavobacteriia</taxon>
        <taxon>Flavobacteriales</taxon>
        <taxon>Flavobacteriaceae</taxon>
        <taxon>Flavobacterium</taxon>
    </lineage>
</organism>
<comment type="caution">
    <text evidence="1">The sequence shown here is derived from an EMBL/GenBank/DDBJ whole genome shotgun (WGS) entry which is preliminary data.</text>
</comment>
<dbReference type="Proteomes" id="UP000533639">
    <property type="component" value="Unassembled WGS sequence"/>
</dbReference>
<reference evidence="1 2" key="1">
    <citation type="submission" date="2020-06" db="EMBL/GenBank/DDBJ databases">
        <authorList>
            <person name="Criscuolo A."/>
        </authorList>
    </citation>
    <scope>NUCLEOTIDE SEQUENCE [LARGE SCALE GENOMIC DNA]</scope>
    <source>
        <strain evidence="1">PXU-55</strain>
    </source>
</reference>
<keyword evidence="2" id="KW-1185">Reference proteome</keyword>
<evidence type="ECO:0008006" key="3">
    <source>
        <dbReference type="Google" id="ProtNLM"/>
    </source>
</evidence>
<dbReference type="AlphaFoldDB" id="A0A9N8J1L4"/>
<sequence>MDYIVVDGAKINCEYGSADSTFLEVPYDGCTIDDKNPVLESNLNIGGFVFCTVRKQACVFKALDKTWREPANCGITEGKYITTKSVLFCKERGMLSITDAGQNCVAEIDGMLVATDLK</sequence>
<name>A0A9N8J1L4_9FLAO</name>
<dbReference type="RefSeq" id="WP_180857753.1">
    <property type="nucleotide sequence ID" value="NZ_CAIJDE010000043.1"/>
</dbReference>
<protein>
    <recommendedName>
        <fullName evidence="3">DUF4280 domain-containing protein</fullName>
    </recommendedName>
</protein>